<evidence type="ECO:0000313" key="3">
    <source>
        <dbReference type="RefSeq" id="XP_027340781.1"/>
    </source>
</evidence>
<proteinExistence type="predicted"/>
<protein>
    <submittedName>
        <fullName evidence="3">MLP-like protein 43</fullName>
    </submittedName>
</protein>
<dbReference type="RefSeq" id="XP_027340781.1">
    <property type="nucleotide sequence ID" value="XM_027484980.1"/>
</dbReference>
<dbReference type="PANTHER" id="PTHR31907">
    <property type="entry name" value="MLP-LIKE PROTEIN 423"/>
    <property type="match status" value="1"/>
</dbReference>
<dbReference type="Pfam" id="PF00407">
    <property type="entry name" value="Bet_v_1"/>
    <property type="match status" value="1"/>
</dbReference>
<evidence type="ECO:0000313" key="2">
    <source>
        <dbReference type="Proteomes" id="UP000694853"/>
    </source>
</evidence>
<sequence length="155" mass="17825">MANSQLQKMETKVHIKASAEKFYDVMCNRTHHIAKICPEKVQAVNIHKGEWGNEGSIITWNYLLDGKACVAKEVVEGIDRENNKMTFKVIEGDILGYYKSFKFRIEATPKVKGSEVNWVMEYEKQNHDISDPHTLLQFAIEMSKGIDAYLTQDQK</sequence>
<dbReference type="InterPro" id="IPR051761">
    <property type="entry name" value="MLP-like_ligand-binding"/>
</dbReference>
<dbReference type="OrthoDB" id="1415949at2759"/>
<dbReference type="KEGG" id="aprc:113854120"/>
<dbReference type="Gene3D" id="3.30.530.20">
    <property type="match status" value="1"/>
</dbReference>
<dbReference type="GeneID" id="113854120"/>
<dbReference type="InterPro" id="IPR000916">
    <property type="entry name" value="Bet_v_I/MLP"/>
</dbReference>
<name>A0A8B8KAN9_ABRPR</name>
<accession>A0A8B8KAN9</accession>
<dbReference type="InterPro" id="IPR023393">
    <property type="entry name" value="START-like_dom_sf"/>
</dbReference>
<evidence type="ECO:0000259" key="1">
    <source>
        <dbReference type="SMART" id="SM01037"/>
    </source>
</evidence>
<feature type="domain" description="Bet v I/Major latex protein" evidence="1">
    <location>
        <begin position="4"/>
        <end position="153"/>
    </location>
</feature>
<dbReference type="SMART" id="SM01037">
    <property type="entry name" value="Bet_v_1"/>
    <property type="match status" value="1"/>
</dbReference>
<dbReference type="CDD" id="cd07816">
    <property type="entry name" value="Bet_v1-like"/>
    <property type="match status" value="1"/>
</dbReference>
<reference evidence="3" key="2">
    <citation type="submission" date="2025-08" db="UniProtKB">
        <authorList>
            <consortium name="RefSeq"/>
        </authorList>
    </citation>
    <scope>IDENTIFICATION</scope>
    <source>
        <tissue evidence="3">Young leaves</tissue>
    </source>
</reference>
<dbReference type="Proteomes" id="UP000694853">
    <property type="component" value="Unplaced"/>
</dbReference>
<dbReference type="AlphaFoldDB" id="A0A8B8KAN9"/>
<dbReference type="SUPFAM" id="SSF55961">
    <property type="entry name" value="Bet v1-like"/>
    <property type="match status" value="1"/>
</dbReference>
<organism evidence="2 3">
    <name type="scientific">Abrus precatorius</name>
    <name type="common">Indian licorice</name>
    <name type="synonym">Glycine abrus</name>
    <dbReference type="NCBI Taxonomy" id="3816"/>
    <lineage>
        <taxon>Eukaryota</taxon>
        <taxon>Viridiplantae</taxon>
        <taxon>Streptophyta</taxon>
        <taxon>Embryophyta</taxon>
        <taxon>Tracheophyta</taxon>
        <taxon>Spermatophyta</taxon>
        <taxon>Magnoliopsida</taxon>
        <taxon>eudicotyledons</taxon>
        <taxon>Gunneridae</taxon>
        <taxon>Pentapetalae</taxon>
        <taxon>rosids</taxon>
        <taxon>fabids</taxon>
        <taxon>Fabales</taxon>
        <taxon>Fabaceae</taxon>
        <taxon>Papilionoideae</taxon>
        <taxon>50 kb inversion clade</taxon>
        <taxon>NPAAA clade</taxon>
        <taxon>indigoferoid/millettioid clade</taxon>
        <taxon>Abreae</taxon>
        <taxon>Abrus</taxon>
    </lineage>
</organism>
<gene>
    <name evidence="3" type="primary">LOC113854120</name>
</gene>
<keyword evidence="2" id="KW-1185">Reference proteome</keyword>
<reference evidence="2" key="1">
    <citation type="journal article" date="2019" name="Toxins">
        <title>Detection of Abrin-Like and Prepropulchellin-Like Toxin Genes and Transcripts Using Whole Genome Sequencing and Full-Length Transcript Sequencing of Abrus precatorius.</title>
        <authorList>
            <person name="Hovde B.T."/>
            <person name="Daligault H.E."/>
            <person name="Hanschen E.R."/>
            <person name="Kunde Y.A."/>
            <person name="Johnson M.B."/>
            <person name="Starkenburg S.R."/>
            <person name="Johnson S.L."/>
        </authorList>
    </citation>
    <scope>NUCLEOTIDE SEQUENCE [LARGE SCALE GENOMIC DNA]</scope>
</reference>
<dbReference type="GO" id="GO:0006952">
    <property type="term" value="P:defense response"/>
    <property type="evidence" value="ECO:0007669"/>
    <property type="project" value="InterPro"/>
</dbReference>